<comment type="caution">
    <text evidence="2">The sequence shown here is derived from an EMBL/GenBank/DDBJ whole genome shotgun (WGS) entry which is preliminary data.</text>
</comment>
<accession>A0AAD1XPF5</accession>
<protein>
    <submittedName>
        <fullName evidence="2">Uncharacterized protein</fullName>
    </submittedName>
</protein>
<reference evidence="2" key="1">
    <citation type="submission" date="2023-07" db="EMBL/GenBank/DDBJ databases">
        <authorList>
            <consortium name="AG Swart"/>
            <person name="Singh M."/>
            <person name="Singh A."/>
            <person name="Seah K."/>
            <person name="Emmerich C."/>
        </authorList>
    </citation>
    <scope>NUCLEOTIDE SEQUENCE</scope>
    <source>
        <strain evidence="2">DP1</strain>
    </source>
</reference>
<dbReference type="AlphaFoldDB" id="A0AAD1XPF5"/>
<keyword evidence="3" id="KW-1185">Reference proteome</keyword>
<gene>
    <name evidence="2" type="ORF">ECRASSUSDP1_LOCUS17900</name>
</gene>
<evidence type="ECO:0000313" key="2">
    <source>
        <dbReference type="EMBL" id="CAI2376530.1"/>
    </source>
</evidence>
<feature type="transmembrane region" description="Helical" evidence="1">
    <location>
        <begin position="49"/>
        <end position="70"/>
    </location>
</feature>
<organism evidence="2 3">
    <name type="scientific">Euplotes crassus</name>
    <dbReference type="NCBI Taxonomy" id="5936"/>
    <lineage>
        <taxon>Eukaryota</taxon>
        <taxon>Sar</taxon>
        <taxon>Alveolata</taxon>
        <taxon>Ciliophora</taxon>
        <taxon>Intramacronucleata</taxon>
        <taxon>Spirotrichea</taxon>
        <taxon>Hypotrichia</taxon>
        <taxon>Euplotida</taxon>
        <taxon>Euplotidae</taxon>
        <taxon>Moneuplotes</taxon>
    </lineage>
</organism>
<keyword evidence="1" id="KW-0812">Transmembrane</keyword>
<name>A0AAD1XPF5_EUPCR</name>
<evidence type="ECO:0000256" key="1">
    <source>
        <dbReference type="SAM" id="Phobius"/>
    </source>
</evidence>
<dbReference type="EMBL" id="CAMPGE010018092">
    <property type="protein sequence ID" value="CAI2376530.1"/>
    <property type="molecule type" value="Genomic_DNA"/>
</dbReference>
<keyword evidence="1" id="KW-1133">Transmembrane helix</keyword>
<sequence>MGGCRIWSKGWEEGDWMGEGVRDWRGRDRLGIGEKELVWSMKKGNYGSLWWYCEIFVVWLKVGVRGFWWVF</sequence>
<keyword evidence="1" id="KW-0472">Membrane</keyword>
<evidence type="ECO:0000313" key="3">
    <source>
        <dbReference type="Proteomes" id="UP001295684"/>
    </source>
</evidence>
<dbReference type="Proteomes" id="UP001295684">
    <property type="component" value="Unassembled WGS sequence"/>
</dbReference>
<proteinExistence type="predicted"/>